<evidence type="ECO:0000313" key="1">
    <source>
        <dbReference type="EMBL" id="XCD07694.1"/>
    </source>
</evidence>
<sequence>MKIYVMLKPQVAFGEDLVQKCEYRSFDGIDEALLFYHFELPRYLAENYIVVFSNSFCFT</sequence>
<proteinExistence type="predicted"/>
<accession>A0AAU8B627</accession>
<protein>
    <submittedName>
        <fullName evidence="1">Uncharacterized protein</fullName>
    </submittedName>
</protein>
<dbReference type="EMBL" id="PP511798">
    <property type="protein sequence ID" value="XCD07694.1"/>
    <property type="molecule type" value="Genomic_DNA"/>
</dbReference>
<name>A0AAU8B627_9VIRU</name>
<organism evidence="1">
    <name type="scientific">Dulem virus 258</name>
    <dbReference type="NCBI Taxonomy" id="3145735"/>
    <lineage>
        <taxon>Viruses</taxon>
        <taxon>Monodnaviria</taxon>
        <taxon>Sangervirae</taxon>
        <taxon>Phixviricota</taxon>
        <taxon>Malgrandaviricetes</taxon>
        <taxon>Petitvirales</taxon>
        <taxon>Microviridae</taxon>
        <taxon>Microvirus</taxon>
    </lineage>
</organism>
<reference evidence="1" key="1">
    <citation type="submission" date="2024-03" db="EMBL/GenBank/DDBJ databases">
        <title>Diverse circular DNA viruses in blood, oral, and fecal samples of captive lemurs.</title>
        <authorList>
            <person name="Paietta E.N."/>
            <person name="Kraberger S."/>
            <person name="Lund M.C."/>
            <person name="Custer J.M."/>
            <person name="Vargas K.M."/>
            <person name="Ehmke E.E."/>
            <person name="Yoder A.D."/>
            <person name="Varsani A."/>
        </authorList>
    </citation>
    <scope>NUCLEOTIDE SEQUENCE</scope>
    <source>
        <strain evidence="1">Duke_28FS_35</strain>
    </source>
</reference>